<evidence type="ECO:0000259" key="6">
    <source>
        <dbReference type="Pfam" id="PF00251"/>
    </source>
</evidence>
<dbReference type="OrthoDB" id="9759709at2"/>
<sequence length="466" mass="51836">MDRYRPIYHFTAPSNWMNDPNGPFQWKGEYHLFYQHNPAAPEWGDIHWGHAKSADLVNWTHLPAALSPSRELGEHHCFSGCSVVSGGEVTLFYTSIGEGDRNPVAGAQQWMARGKDLRNWRKAEHNPVLTSDLHGDMNVTEWRDPYVWKEQDGWRMLLGGTEGGSGCGMIYQSDDLEHWTFRGILYRGEESIWECPHLFRFGDQAVLFYSPSGPVRYISGTIRNDRLTDIVHRGTADYGGWEGYYASTGFVDEADRRILLGWVPEGSRGSRFPEAMDWAGALALPRIVDLKPSGVLSMAPIPEIEALRGECCRFTDLAIGQAPVHTGVRLTAFECVAEAGRRAGGEWIISLFVSECGRESTDVRLCPADNTITIDRSRSSLFPGVHISPVQGKLPAGANDDPIKVRIFADQSIIEVFVDDETCLTARVYPSLPDSSGIALHADSEMTIAKLEIWEMKAAAFAAESN</sequence>
<comment type="similarity">
    <text evidence="1 5">Belongs to the glycosyl hydrolase 32 family.</text>
</comment>
<dbReference type="EMBL" id="CP035492">
    <property type="protein sequence ID" value="QAY65260.1"/>
    <property type="molecule type" value="Genomic_DNA"/>
</dbReference>
<dbReference type="InterPro" id="IPR023296">
    <property type="entry name" value="Glyco_hydro_beta-prop_sf"/>
</dbReference>
<dbReference type="SUPFAM" id="SSF75005">
    <property type="entry name" value="Arabinanase/levansucrase/invertase"/>
    <property type="match status" value="1"/>
</dbReference>
<dbReference type="Proteomes" id="UP000293568">
    <property type="component" value="Chromosome"/>
</dbReference>
<dbReference type="KEGG" id="pprt:ET464_01550"/>
<dbReference type="CDD" id="cd08996">
    <property type="entry name" value="GH32_FFase"/>
    <property type="match status" value="1"/>
</dbReference>
<evidence type="ECO:0000313" key="8">
    <source>
        <dbReference type="EMBL" id="QAY65260.1"/>
    </source>
</evidence>
<dbReference type="PANTHER" id="PTHR43101">
    <property type="entry name" value="BETA-FRUCTOSIDASE"/>
    <property type="match status" value="1"/>
</dbReference>
<dbReference type="GO" id="GO:0004564">
    <property type="term" value="F:beta-fructofuranosidase activity"/>
    <property type="evidence" value="ECO:0007669"/>
    <property type="project" value="UniProtKB-EC"/>
</dbReference>
<evidence type="ECO:0000259" key="7">
    <source>
        <dbReference type="Pfam" id="PF08244"/>
    </source>
</evidence>
<keyword evidence="9" id="KW-1185">Reference proteome</keyword>
<dbReference type="Gene3D" id="2.60.120.560">
    <property type="entry name" value="Exo-inulinase, domain 1"/>
    <property type="match status" value="1"/>
</dbReference>
<evidence type="ECO:0000256" key="5">
    <source>
        <dbReference type="RuleBase" id="RU362110"/>
    </source>
</evidence>
<keyword evidence="3 5" id="KW-0378">Hydrolase</keyword>
<accession>A0A4P6EQL1</accession>
<evidence type="ECO:0000256" key="3">
    <source>
        <dbReference type="ARBA" id="ARBA00022801"/>
    </source>
</evidence>
<protein>
    <recommendedName>
        <fullName evidence="2">beta-fructofuranosidase</fullName>
        <ecNumber evidence="2">3.2.1.26</ecNumber>
    </recommendedName>
</protein>
<feature type="domain" description="Glycosyl hydrolase family 32 N-terminal" evidence="6">
    <location>
        <begin position="9"/>
        <end position="294"/>
    </location>
</feature>
<name>A0A4P6EQL1_9BACL</name>
<dbReference type="Pfam" id="PF00251">
    <property type="entry name" value="Glyco_hydro_32N"/>
    <property type="match status" value="1"/>
</dbReference>
<dbReference type="SMART" id="SM00640">
    <property type="entry name" value="Glyco_32"/>
    <property type="match status" value="1"/>
</dbReference>
<dbReference type="EC" id="3.2.1.26" evidence="2"/>
<gene>
    <name evidence="8" type="ORF">ET464_01550</name>
</gene>
<dbReference type="InterPro" id="IPR013320">
    <property type="entry name" value="ConA-like_dom_sf"/>
</dbReference>
<dbReference type="Pfam" id="PF08244">
    <property type="entry name" value="Glyco_hydro_32C"/>
    <property type="match status" value="1"/>
</dbReference>
<organism evidence="8 9">
    <name type="scientific">Paenibacillus protaetiae</name>
    <dbReference type="NCBI Taxonomy" id="2509456"/>
    <lineage>
        <taxon>Bacteria</taxon>
        <taxon>Bacillati</taxon>
        <taxon>Bacillota</taxon>
        <taxon>Bacilli</taxon>
        <taxon>Bacillales</taxon>
        <taxon>Paenibacillaceae</taxon>
        <taxon>Paenibacillus</taxon>
    </lineage>
</organism>
<proteinExistence type="inferred from homology"/>
<evidence type="ECO:0000313" key="9">
    <source>
        <dbReference type="Proteomes" id="UP000293568"/>
    </source>
</evidence>
<keyword evidence="4 5" id="KW-0326">Glycosidase</keyword>
<dbReference type="PANTHER" id="PTHR43101:SF1">
    <property type="entry name" value="BETA-FRUCTOSIDASE"/>
    <property type="match status" value="1"/>
</dbReference>
<dbReference type="Gene3D" id="2.115.10.20">
    <property type="entry name" value="Glycosyl hydrolase domain, family 43"/>
    <property type="match status" value="1"/>
</dbReference>
<dbReference type="InterPro" id="IPR013189">
    <property type="entry name" value="Glyco_hydro_32_C"/>
</dbReference>
<reference evidence="8 9" key="1">
    <citation type="submission" date="2019-01" db="EMBL/GenBank/DDBJ databases">
        <title>Genome sequencing of strain FW100M-2.</title>
        <authorList>
            <person name="Heo J."/>
            <person name="Kim S.-J."/>
            <person name="Kim J.-S."/>
            <person name="Hong S.-B."/>
            <person name="Kwon S.-W."/>
        </authorList>
    </citation>
    <scope>NUCLEOTIDE SEQUENCE [LARGE SCALE GENOMIC DNA]</scope>
    <source>
        <strain evidence="8 9">FW100M-2</strain>
    </source>
</reference>
<dbReference type="SUPFAM" id="SSF49899">
    <property type="entry name" value="Concanavalin A-like lectins/glucanases"/>
    <property type="match status" value="1"/>
</dbReference>
<evidence type="ECO:0000256" key="4">
    <source>
        <dbReference type="ARBA" id="ARBA00023295"/>
    </source>
</evidence>
<evidence type="ECO:0000256" key="2">
    <source>
        <dbReference type="ARBA" id="ARBA00012758"/>
    </source>
</evidence>
<dbReference type="InterPro" id="IPR013148">
    <property type="entry name" value="Glyco_hydro_32_N"/>
</dbReference>
<dbReference type="RefSeq" id="WP_129437653.1">
    <property type="nucleotide sequence ID" value="NZ_CP035492.1"/>
</dbReference>
<dbReference type="InterPro" id="IPR001362">
    <property type="entry name" value="Glyco_hydro_32"/>
</dbReference>
<feature type="domain" description="Glycosyl hydrolase family 32 C-terminal" evidence="7">
    <location>
        <begin position="303"/>
        <end position="455"/>
    </location>
</feature>
<evidence type="ECO:0000256" key="1">
    <source>
        <dbReference type="ARBA" id="ARBA00009902"/>
    </source>
</evidence>
<dbReference type="AlphaFoldDB" id="A0A4P6EQL1"/>
<dbReference type="InterPro" id="IPR051214">
    <property type="entry name" value="GH32_Enzymes"/>
</dbReference>
<dbReference type="GO" id="GO:0005975">
    <property type="term" value="P:carbohydrate metabolic process"/>
    <property type="evidence" value="ECO:0007669"/>
    <property type="project" value="InterPro"/>
</dbReference>